<evidence type="ECO:0000313" key="2">
    <source>
        <dbReference type="EMBL" id="MDX8415503.1"/>
    </source>
</evidence>
<gene>
    <name evidence="2" type="ORF">MOX91_04815</name>
</gene>
<dbReference type="Pfam" id="PF00550">
    <property type="entry name" value="PP-binding"/>
    <property type="match status" value="1"/>
</dbReference>
<dbReference type="Gene3D" id="1.10.1200.10">
    <property type="entry name" value="ACP-like"/>
    <property type="match status" value="1"/>
</dbReference>
<sequence length="78" mass="9086">MEKFIENLKENVDAFEDAELTPETNFVHLEEWDSIALLSVMSMIAFEYRANVKNEEILSCKTISELYELVNSRKKIKG</sequence>
<organism evidence="2 3">
    <name type="scientific">Intestinicryptomonas porci</name>
    <dbReference type="NCBI Taxonomy" id="2926320"/>
    <lineage>
        <taxon>Bacteria</taxon>
        <taxon>Pseudomonadati</taxon>
        <taxon>Verrucomicrobiota</taxon>
        <taxon>Opitutia</taxon>
        <taxon>Opitutales</taxon>
        <taxon>Intestinicryptomonaceae</taxon>
        <taxon>Intestinicryptomonas</taxon>
    </lineage>
</organism>
<comment type="caution">
    <text evidence="2">The sequence shown here is derived from an EMBL/GenBank/DDBJ whole genome shotgun (WGS) entry which is preliminary data.</text>
</comment>
<proteinExistence type="predicted"/>
<dbReference type="EMBL" id="JALBUT010000004">
    <property type="protein sequence ID" value="MDX8415503.1"/>
    <property type="molecule type" value="Genomic_DNA"/>
</dbReference>
<feature type="domain" description="Carrier" evidence="1">
    <location>
        <begin position="16"/>
        <end position="70"/>
    </location>
</feature>
<dbReference type="SUPFAM" id="SSF47336">
    <property type="entry name" value="ACP-like"/>
    <property type="match status" value="1"/>
</dbReference>
<evidence type="ECO:0000313" key="3">
    <source>
        <dbReference type="Proteomes" id="UP001275932"/>
    </source>
</evidence>
<dbReference type="RefSeq" id="WP_370396950.1">
    <property type="nucleotide sequence ID" value="NZ_JALBUT010000004.1"/>
</dbReference>
<dbReference type="InterPro" id="IPR036736">
    <property type="entry name" value="ACP-like_sf"/>
</dbReference>
<reference evidence="2 3" key="1">
    <citation type="submission" date="2022-03" db="EMBL/GenBank/DDBJ databases">
        <title>Novel taxa within the pig intestine.</title>
        <authorList>
            <person name="Wylensek D."/>
            <person name="Bishof K."/>
            <person name="Afrizal A."/>
            <person name="Clavel T."/>
        </authorList>
    </citation>
    <scope>NUCLEOTIDE SEQUENCE [LARGE SCALE GENOMIC DNA]</scope>
    <source>
        <strain evidence="2 3">CLA-KB-P66</strain>
    </source>
</reference>
<name>A0ABU4WG18_9BACT</name>
<protein>
    <submittedName>
        <fullName evidence="2">Phosphopantetheine-binding protein</fullName>
    </submittedName>
</protein>
<keyword evidence="3" id="KW-1185">Reference proteome</keyword>
<accession>A0ABU4WG18</accession>
<dbReference type="Proteomes" id="UP001275932">
    <property type="component" value="Unassembled WGS sequence"/>
</dbReference>
<dbReference type="InterPro" id="IPR009081">
    <property type="entry name" value="PP-bd_ACP"/>
</dbReference>
<evidence type="ECO:0000259" key="1">
    <source>
        <dbReference type="Pfam" id="PF00550"/>
    </source>
</evidence>